<dbReference type="PANTHER" id="PTHR46663">
    <property type="entry name" value="DIGUANYLATE CYCLASE DGCT-RELATED"/>
    <property type="match status" value="1"/>
</dbReference>
<dbReference type="KEGG" id="vzi:G5S32_18365"/>
<feature type="transmembrane region" description="Helical" evidence="1">
    <location>
        <begin position="128"/>
        <end position="147"/>
    </location>
</feature>
<reference evidence="3 4" key="1">
    <citation type="submission" date="2020-02" db="EMBL/GenBank/DDBJ databases">
        <title>A complete genome of a marine bacterium Vibrio sp. ZWAL4003 isolated from the mangrove sediment with the ability to degrade polysaccharides.</title>
        <authorList>
            <person name="Wu J."/>
            <person name="Qu W."/>
            <person name="Zeng R."/>
        </authorList>
    </citation>
    <scope>NUCLEOTIDE SEQUENCE [LARGE SCALE GENOMIC DNA]</scope>
    <source>
        <strain evidence="3 4">ZWAL4003</strain>
    </source>
</reference>
<evidence type="ECO:0000259" key="2">
    <source>
        <dbReference type="PROSITE" id="PS50887"/>
    </source>
</evidence>
<evidence type="ECO:0000256" key="1">
    <source>
        <dbReference type="SAM" id="Phobius"/>
    </source>
</evidence>
<dbReference type="InterPro" id="IPR029787">
    <property type="entry name" value="Nucleotide_cyclase"/>
</dbReference>
<feature type="transmembrane region" description="Helical" evidence="1">
    <location>
        <begin position="52"/>
        <end position="70"/>
    </location>
</feature>
<dbReference type="PROSITE" id="PS50887">
    <property type="entry name" value="GGDEF"/>
    <property type="match status" value="1"/>
</dbReference>
<dbReference type="PANTHER" id="PTHR46663:SF2">
    <property type="entry name" value="GGDEF DOMAIN-CONTAINING PROTEIN"/>
    <property type="match status" value="1"/>
</dbReference>
<keyword evidence="1" id="KW-0812">Transmembrane</keyword>
<feature type="transmembrane region" description="Helical" evidence="1">
    <location>
        <begin position="27"/>
        <end position="45"/>
    </location>
</feature>
<gene>
    <name evidence="3" type="ORF">G5S32_18365</name>
</gene>
<organism evidence="3 4">
    <name type="scientific">Vibrio ziniensis</name>
    <dbReference type="NCBI Taxonomy" id="2711221"/>
    <lineage>
        <taxon>Bacteria</taxon>
        <taxon>Pseudomonadati</taxon>
        <taxon>Pseudomonadota</taxon>
        <taxon>Gammaproteobacteria</taxon>
        <taxon>Vibrionales</taxon>
        <taxon>Vibrionaceae</taxon>
        <taxon>Vibrio</taxon>
    </lineage>
</organism>
<dbReference type="AlphaFoldDB" id="A0A6G7CR34"/>
<feature type="domain" description="GGDEF" evidence="2">
    <location>
        <begin position="195"/>
        <end position="337"/>
    </location>
</feature>
<feature type="transmembrane region" description="Helical" evidence="1">
    <location>
        <begin position="99"/>
        <end position="122"/>
    </location>
</feature>
<dbReference type="Pfam" id="PF00990">
    <property type="entry name" value="GGDEF"/>
    <property type="match status" value="1"/>
</dbReference>
<dbReference type="InterPro" id="IPR043128">
    <property type="entry name" value="Rev_trsase/Diguanyl_cyclase"/>
</dbReference>
<dbReference type="SMART" id="SM00267">
    <property type="entry name" value="GGDEF"/>
    <property type="match status" value="1"/>
</dbReference>
<dbReference type="SUPFAM" id="SSF55073">
    <property type="entry name" value="Nucleotide cyclase"/>
    <property type="match status" value="1"/>
</dbReference>
<accession>A0A6G7CR34</accession>
<dbReference type="Gene3D" id="3.30.70.270">
    <property type="match status" value="1"/>
</dbReference>
<protein>
    <submittedName>
        <fullName evidence="3">GGDEF domain-containing protein</fullName>
    </submittedName>
</protein>
<dbReference type="InterPro" id="IPR052163">
    <property type="entry name" value="DGC-Regulatory_Protein"/>
</dbReference>
<dbReference type="CDD" id="cd01949">
    <property type="entry name" value="GGDEF"/>
    <property type="match status" value="1"/>
</dbReference>
<dbReference type="NCBIfam" id="TIGR00254">
    <property type="entry name" value="GGDEF"/>
    <property type="match status" value="1"/>
</dbReference>
<dbReference type="InterPro" id="IPR000160">
    <property type="entry name" value="GGDEF_dom"/>
</dbReference>
<evidence type="ECO:0000313" key="3">
    <source>
        <dbReference type="EMBL" id="QIH44544.1"/>
    </source>
</evidence>
<dbReference type="Proteomes" id="UP000503003">
    <property type="component" value="Chromosome 2"/>
</dbReference>
<keyword evidence="1" id="KW-1133">Transmembrane helix</keyword>
<keyword evidence="4" id="KW-1185">Reference proteome</keyword>
<dbReference type="EMBL" id="CP049332">
    <property type="protein sequence ID" value="QIH44544.1"/>
    <property type="molecule type" value="Genomic_DNA"/>
</dbReference>
<proteinExistence type="predicted"/>
<name>A0A6G7CR34_9VIBR</name>
<evidence type="ECO:0000313" key="4">
    <source>
        <dbReference type="Proteomes" id="UP000503003"/>
    </source>
</evidence>
<sequence>MISALTVFGIVFLGIFSAFCFYKGETLLSITLALYTGFSCLTIWLLPRWKELGLICLTIIIYSLSLFLVLTGGYEGTGALWVYPLAAIGIFINQFKQGLVLSFLFITSIAVVLALNVPVYQYSTITSIRFLITMIALSGMCHILIYFQMQMDEYIMKMHDEGISELAYIDSLTTLANRSSFNSILYHSMQLSHQPMKALIYIDLDNFKSINDNHGHTYGDLVLSEFGISLKQLVAQAFKDTIGPYDVARVGGDEFALLIKEYSDECQVLNVAEKVIELFSEVKLPSLHGLNANVSASIGVVFVDTQKLNLNDCLHLADKAMYQAKIAGKGRYKVITPQEISG</sequence>
<keyword evidence="1" id="KW-0472">Membrane</keyword>